<keyword evidence="3 5" id="KW-0269">Exonuclease</keyword>
<dbReference type="PANTHER" id="PTHR30231:SF4">
    <property type="entry name" value="PROTEIN NEN2"/>
    <property type="match status" value="1"/>
</dbReference>
<evidence type="ECO:0000259" key="4">
    <source>
        <dbReference type="SMART" id="SM00479"/>
    </source>
</evidence>
<reference evidence="5 6" key="1">
    <citation type="submission" date="2023-05" db="EMBL/GenBank/DDBJ databases">
        <title>Lithophilousrod everest ZFBP1038 complete genpme.</title>
        <authorList>
            <person name="Tian M."/>
        </authorList>
    </citation>
    <scope>NUCLEOTIDE SEQUENCE [LARGE SCALE GENOMIC DNA]</scope>
    <source>
        <strain evidence="5 6">ZFBP1038</strain>
    </source>
</reference>
<dbReference type="SUPFAM" id="SSF53098">
    <property type="entry name" value="Ribonuclease H-like"/>
    <property type="match status" value="1"/>
</dbReference>
<dbReference type="GO" id="GO:0004527">
    <property type="term" value="F:exonuclease activity"/>
    <property type="evidence" value="ECO:0007669"/>
    <property type="project" value="UniProtKB-KW"/>
</dbReference>
<evidence type="ECO:0000256" key="1">
    <source>
        <dbReference type="ARBA" id="ARBA00022722"/>
    </source>
</evidence>
<dbReference type="EMBL" id="CP090958">
    <property type="protein sequence ID" value="WGW13618.1"/>
    <property type="molecule type" value="Genomic_DNA"/>
</dbReference>
<evidence type="ECO:0000256" key="3">
    <source>
        <dbReference type="ARBA" id="ARBA00022839"/>
    </source>
</evidence>
<evidence type="ECO:0000313" key="5">
    <source>
        <dbReference type="EMBL" id="WGW13618.1"/>
    </source>
</evidence>
<feature type="domain" description="Exonuclease" evidence="4">
    <location>
        <begin position="38"/>
        <end position="223"/>
    </location>
</feature>
<dbReference type="PANTHER" id="PTHR30231">
    <property type="entry name" value="DNA POLYMERASE III SUBUNIT EPSILON"/>
    <property type="match status" value="1"/>
</dbReference>
<dbReference type="CDD" id="cd06127">
    <property type="entry name" value="DEDDh"/>
    <property type="match status" value="1"/>
</dbReference>
<evidence type="ECO:0000313" key="6">
    <source>
        <dbReference type="Proteomes" id="UP001209083"/>
    </source>
</evidence>
<dbReference type="SMART" id="SM00479">
    <property type="entry name" value="EXOIII"/>
    <property type="match status" value="1"/>
</dbReference>
<dbReference type="InterPro" id="IPR036397">
    <property type="entry name" value="RNaseH_sf"/>
</dbReference>
<dbReference type="NCBIfam" id="NF005927">
    <property type="entry name" value="PRK07942.1"/>
    <property type="match status" value="1"/>
</dbReference>
<keyword evidence="6" id="KW-1185">Reference proteome</keyword>
<name>A0ABY8QX92_9MICO</name>
<dbReference type="Proteomes" id="UP001209083">
    <property type="component" value="Chromosome"/>
</dbReference>
<dbReference type="InterPro" id="IPR012337">
    <property type="entry name" value="RNaseH-like_sf"/>
</dbReference>
<dbReference type="RefSeq" id="WP_349640441.1">
    <property type="nucleotide sequence ID" value="NZ_CP090958.1"/>
</dbReference>
<keyword evidence="1" id="KW-0540">Nuclease</keyword>
<sequence>MVRAETAGEAEPAPLTKVPLPLDGLGFTRRRSHWHRGALLAFDLETTGVDPARARIVTATMVKIRGGDPVGRHWIGETSEWLVNPGIEIPAEASAIHGVTTERARREGAAPRFVIESLLQCLADTAVRGEPVVGHNVCYDLTVLHAEAVRWGLIPPSSKEAGLGWVIDTLVVDKQLDRFRKGKRTLAHTAAHYEVPLVNAHNATADAVAAARVAVAMAEKYPALRDLSLEELHLSQIDWKQEQAKGLQEWLRSRDPRIVIDGRWPVAI</sequence>
<dbReference type="InterPro" id="IPR013520">
    <property type="entry name" value="Ribonucl_H"/>
</dbReference>
<organism evidence="5 6">
    <name type="scientific">Saxibacter everestensis</name>
    <dbReference type="NCBI Taxonomy" id="2909229"/>
    <lineage>
        <taxon>Bacteria</taxon>
        <taxon>Bacillati</taxon>
        <taxon>Actinomycetota</taxon>
        <taxon>Actinomycetes</taxon>
        <taxon>Micrococcales</taxon>
        <taxon>Brevibacteriaceae</taxon>
        <taxon>Saxibacter</taxon>
    </lineage>
</organism>
<protein>
    <submittedName>
        <fullName evidence="5">Exonuclease domain-containing protein</fullName>
    </submittedName>
</protein>
<accession>A0ABY8QX92</accession>
<dbReference type="Gene3D" id="3.30.420.10">
    <property type="entry name" value="Ribonuclease H-like superfamily/Ribonuclease H"/>
    <property type="match status" value="1"/>
</dbReference>
<gene>
    <name evidence="5" type="ORF">LWF01_07635</name>
</gene>
<evidence type="ECO:0000256" key="2">
    <source>
        <dbReference type="ARBA" id="ARBA00022801"/>
    </source>
</evidence>
<dbReference type="Pfam" id="PF00929">
    <property type="entry name" value="RNase_T"/>
    <property type="match status" value="1"/>
</dbReference>
<proteinExistence type="predicted"/>
<keyword evidence="2" id="KW-0378">Hydrolase</keyword>